<dbReference type="Gene3D" id="3.40.50.300">
    <property type="entry name" value="P-loop containing nucleotide triphosphate hydrolases"/>
    <property type="match status" value="1"/>
</dbReference>
<dbReference type="Gene3D" id="1.20.1560.10">
    <property type="entry name" value="ABC transporter type 1, transmembrane domain"/>
    <property type="match status" value="1"/>
</dbReference>
<reference evidence="11" key="1">
    <citation type="journal article" date="2013" name="Genome Announc.">
        <title>Whole-Genome Sequencing of Lactobacillus shenzhenensis Strain LY-73T.</title>
        <authorList>
            <person name="Lin Z."/>
            <person name="Liu Z."/>
            <person name="Yang R."/>
            <person name="Zou Y."/>
            <person name="Wan D."/>
            <person name="Chen J."/>
            <person name="Guo M."/>
            <person name="Zhao J."/>
            <person name="Fang C."/>
            <person name="Yang R."/>
            <person name="Liu F."/>
        </authorList>
    </citation>
    <scope>NUCLEOTIDE SEQUENCE [LARGE SCALE GENOMIC DNA]</scope>
    <source>
        <strain evidence="11">LY-73</strain>
    </source>
</reference>
<feature type="transmembrane region" description="Helical" evidence="7">
    <location>
        <begin position="136"/>
        <end position="164"/>
    </location>
</feature>
<keyword evidence="4" id="KW-0067">ATP-binding</keyword>
<dbReference type="GO" id="GO:0015421">
    <property type="term" value="F:ABC-type oligopeptide transporter activity"/>
    <property type="evidence" value="ECO:0007669"/>
    <property type="project" value="TreeGrafter"/>
</dbReference>
<evidence type="ECO:0000259" key="9">
    <source>
        <dbReference type="PROSITE" id="PS50929"/>
    </source>
</evidence>
<evidence type="ECO:0008006" key="12">
    <source>
        <dbReference type="Google" id="ProtNLM"/>
    </source>
</evidence>
<dbReference type="Proteomes" id="UP000030647">
    <property type="component" value="Unassembled WGS sequence"/>
</dbReference>
<evidence type="ECO:0000313" key="10">
    <source>
        <dbReference type="EMBL" id="ERL64807.1"/>
    </source>
</evidence>
<gene>
    <name evidence="10" type="ORF">L248_0584</name>
</gene>
<dbReference type="InterPro" id="IPR011527">
    <property type="entry name" value="ABC1_TM_dom"/>
</dbReference>
<dbReference type="HOGENOM" id="CLU_000604_84_3_9"/>
<dbReference type="GO" id="GO:0005524">
    <property type="term" value="F:ATP binding"/>
    <property type="evidence" value="ECO:0007669"/>
    <property type="project" value="UniProtKB-KW"/>
</dbReference>
<dbReference type="SUPFAM" id="SSF52540">
    <property type="entry name" value="P-loop containing nucleoside triphosphate hydrolases"/>
    <property type="match status" value="1"/>
</dbReference>
<dbReference type="CDD" id="cd03228">
    <property type="entry name" value="ABCC_MRP_Like"/>
    <property type="match status" value="1"/>
</dbReference>
<dbReference type="EMBL" id="KI271592">
    <property type="protein sequence ID" value="ERL64807.1"/>
    <property type="molecule type" value="Genomic_DNA"/>
</dbReference>
<keyword evidence="2 7" id="KW-0812">Transmembrane</keyword>
<dbReference type="GO" id="GO:0016887">
    <property type="term" value="F:ATP hydrolysis activity"/>
    <property type="evidence" value="ECO:0007669"/>
    <property type="project" value="InterPro"/>
</dbReference>
<evidence type="ECO:0000259" key="8">
    <source>
        <dbReference type="PROSITE" id="PS50893"/>
    </source>
</evidence>
<dbReference type="eggNOG" id="COG1132">
    <property type="taxonomic scope" value="Bacteria"/>
</dbReference>
<dbReference type="SUPFAM" id="SSF90123">
    <property type="entry name" value="ABC transporter transmembrane region"/>
    <property type="match status" value="1"/>
</dbReference>
<dbReference type="InterPro" id="IPR003439">
    <property type="entry name" value="ABC_transporter-like_ATP-bd"/>
</dbReference>
<dbReference type="Pfam" id="PF00005">
    <property type="entry name" value="ABC_tran"/>
    <property type="match status" value="1"/>
</dbReference>
<keyword evidence="3" id="KW-0547">Nucleotide-binding</keyword>
<dbReference type="GO" id="GO:0005886">
    <property type="term" value="C:plasma membrane"/>
    <property type="evidence" value="ECO:0007669"/>
    <property type="project" value="UniProtKB-SubCell"/>
</dbReference>
<proteinExistence type="predicted"/>
<keyword evidence="5 7" id="KW-1133">Transmembrane helix</keyword>
<feature type="domain" description="ABC transporter" evidence="8">
    <location>
        <begin position="328"/>
        <end position="544"/>
    </location>
</feature>
<accession>U4TTP6</accession>
<dbReference type="PROSITE" id="PS50929">
    <property type="entry name" value="ABC_TM1F"/>
    <property type="match status" value="1"/>
</dbReference>
<dbReference type="InterPro" id="IPR025662">
    <property type="entry name" value="Sigma_54_int_dom_ATP-bd_1"/>
</dbReference>
<feature type="domain" description="ABC transmembrane type-1" evidence="9">
    <location>
        <begin position="13"/>
        <end position="293"/>
    </location>
</feature>
<keyword evidence="6 7" id="KW-0472">Membrane</keyword>
<dbReference type="InterPro" id="IPR039421">
    <property type="entry name" value="Type_1_exporter"/>
</dbReference>
<evidence type="ECO:0000256" key="5">
    <source>
        <dbReference type="ARBA" id="ARBA00022989"/>
    </source>
</evidence>
<evidence type="ECO:0000256" key="7">
    <source>
        <dbReference type="SAM" id="Phobius"/>
    </source>
</evidence>
<dbReference type="InterPro" id="IPR027417">
    <property type="entry name" value="P-loop_NTPase"/>
</dbReference>
<dbReference type="AlphaFoldDB" id="U4TTP6"/>
<dbReference type="PANTHER" id="PTHR43394:SF1">
    <property type="entry name" value="ATP-BINDING CASSETTE SUB-FAMILY B MEMBER 10, MITOCHONDRIAL"/>
    <property type="match status" value="1"/>
</dbReference>
<dbReference type="InterPro" id="IPR036640">
    <property type="entry name" value="ABC1_TM_sf"/>
</dbReference>
<dbReference type="PANTHER" id="PTHR43394">
    <property type="entry name" value="ATP-DEPENDENT PERMEASE MDL1, MITOCHONDRIAL"/>
    <property type="match status" value="1"/>
</dbReference>
<dbReference type="InterPro" id="IPR003593">
    <property type="entry name" value="AAA+_ATPase"/>
</dbReference>
<organism evidence="10 11">
    <name type="scientific">Schleiferilactobacillus shenzhenensis LY-73</name>
    <dbReference type="NCBI Taxonomy" id="1231336"/>
    <lineage>
        <taxon>Bacteria</taxon>
        <taxon>Bacillati</taxon>
        <taxon>Bacillota</taxon>
        <taxon>Bacilli</taxon>
        <taxon>Lactobacillales</taxon>
        <taxon>Lactobacillaceae</taxon>
        <taxon>Schleiferilactobacillus</taxon>
    </lineage>
</organism>
<dbReference type="SMART" id="SM00382">
    <property type="entry name" value="AAA"/>
    <property type="match status" value="1"/>
</dbReference>
<evidence type="ECO:0000256" key="2">
    <source>
        <dbReference type="ARBA" id="ARBA00022692"/>
    </source>
</evidence>
<evidence type="ECO:0000256" key="4">
    <source>
        <dbReference type="ARBA" id="ARBA00022840"/>
    </source>
</evidence>
<dbReference type="InterPro" id="IPR017871">
    <property type="entry name" value="ABC_transporter-like_CS"/>
</dbReference>
<dbReference type="STRING" id="1231336.L248_0584"/>
<evidence type="ECO:0000313" key="11">
    <source>
        <dbReference type="Proteomes" id="UP000030647"/>
    </source>
</evidence>
<dbReference type="Pfam" id="PF00664">
    <property type="entry name" value="ABC_membrane"/>
    <property type="match status" value="1"/>
</dbReference>
<comment type="subcellular location">
    <subcellularLocation>
        <location evidence="1">Cell membrane</location>
        <topology evidence="1">Multi-pass membrane protein</topology>
    </subcellularLocation>
</comment>
<name>U4TTP6_9LACO</name>
<keyword evidence="11" id="KW-1185">Reference proteome</keyword>
<dbReference type="PROSITE" id="PS00675">
    <property type="entry name" value="SIGMA54_INTERACT_1"/>
    <property type="match status" value="1"/>
</dbReference>
<evidence type="ECO:0000256" key="6">
    <source>
        <dbReference type="ARBA" id="ARBA00023136"/>
    </source>
</evidence>
<feature type="transmembrane region" description="Helical" evidence="7">
    <location>
        <begin position="47"/>
        <end position="67"/>
    </location>
</feature>
<sequence>MHYFRQRRGRFSLLVVIIVASAALSTLSGIASATALTVIVKRQAGRFFFWVGINLAALVGYALLIYCQDVQQAKLTQEIDTLIRTDVAARLGAQDYAGFHRTTTATYTSWLTNDITTINDYGIDDLLMMIQQVAEIIFSGATLAAFHWSLLATVAALTLVMVAFPRVFKPWLDRTSLARTQANERLVNVLEDMLNGFDTLFMTNLTAVMRKKITAASRDVNHHYVAYGRASGAMHASNNGLAFISQLVLLAQTGWLILRGLTPVGAITGAQYFGGTIFAELSGITFNWREFRSVAPILKKLAGGEVRPPAEAEGTGRSKQLVRLTASLQLRDVSYGYNDDREAPVLQHVDLTIPARQKIILTGDSGTGKSTLLGILAGQLTDYQGTVTWDGQNYHNLDVRALHTQIAYVTQTPYIFNADLAWNLTLGQPVAPEQLEAVLAQVGLAPLVAQLPAGLATVLTHNGTDLSGGQKQRIAISRALLSGRRVLLLDEATSALDKTASLAVEESLLAMPDITLVMVTHHLRPAVAAKADAVVALAAINRQA</sequence>
<evidence type="ECO:0000256" key="3">
    <source>
        <dbReference type="ARBA" id="ARBA00022741"/>
    </source>
</evidence>
<dbReference type="PROSITE" id="PS50893">
    <property type="entry name" value="ABC_TRANSPORTER_2"/>
    <property type="match status" value="1"/>
</dbReference>
<dbReference type="PROSITE" id="PS00211">
    <property type="entry name" value="ABC_TRANSPORTER_1"/>
    <property type="match status" value="1"/>
</dbReference>
<evidence type="ECO:0000256" key="1">
    <source>
        <dbReference type="ARBA" id="ARBA00004651"/>
    </source>
</evidence>
<protein>
    <recommendedName>
        <fullName evidence="12">ABC transporter ATP-binding protein</fullName>
    </recommendedName>
</protein>